<feature type="signal peptide" evidence="4">
    <location>
        <begin position="1"/>
        <end position="30"/>
    </location>
</feature>
<keyword evidence="1" id="KW-0805">Transcription regulation</keyword>
<evidence type="ECO:0000313" key="7">
    <source>
        <dbReference type="Proteomes" id="UP000078389"/>
    </source>
</evidence>
<protein>
    <recommendedName>
        <fullName evidence="5">HTH crp-type domain-containing protein</fullName>
    </recommendedName>
</protein>
<dbReference type="GO" id="GO:0005829">
    <property type="term" value="C:cytosol"/>
    <property type="evidence" value="ECO:0007669"/>
    <property type="project" value="TreeGrafter"/>
</dbReference>
<reference evidence="6 7" key="1">
    <citation type="submission" date="2016-03" db="EMBL/GenBank/DDBJ databases">
        <title>Genome sequencing of Devosia sp. S37.</title>
        <authorList>
            <person name="Mohd Nor M."/>
        </authorList>
    </citation>
    <scope>NUCLEOTIDE SEQUENCE [LARGE SCALE GENOMIC DNA]</scope>
    <source>
        <strain evidence="6 7">S37</strain>
    </source>
</reference>
<accession>A0A178HXB5</accession>
<dbReference type="GO" id="GO:0003700">
    <property type="term" value="F:DNA-binding transcription factor activity"/>
    <property type="evidence" value="ECO:0007669"/>
    <property type="project" value="TreeGrafter"/>
</dbReference>
<evidence type="ECO:0000256" key="4">
    <source>
        <dbReference type="SAM" id="SignalP"/>
    </source>
</evidence>
<dbReference type="SUPFAM" id="SSF51206">
    <property type="entry name" value="cAMP-binding domain-like"/>
    <property type="match status" value="1"/>
</dbReference>
<dbReference type="InterPro" id="IPR050397">
    <property type="entry name" value="Env_Response_Regulators"/>
</dbReference>
<dbReference type="GO" id="GO:0003677">
    <property type="term" value="F:DNA binding"/>
    <property type="evidence" value="ECO:0007669"/>
    <property type="project" value="UniProtKB-KW"/>
</dbReference>
<feature type="domain" description="HTH crp-type" evidence="5">
    <location>
        <begin position="154"/>
        <end position="229"/>
    </location>
</feature>
<proteinExistence type="predicted"/>
<comment type="caution">
    <text evidence="6">The sequence shown here is derived from an EMBL/GenBank/DDBJ whole genome shotgun (WGS) entry which is preliminary data.</text>
</comment>
<dbReference type="InterPro" id="IPR014710">
    <property type="entry name" value="RmlC-like_jellyroll"/>
</dbReference>
<dbReference type="Gene3D" id="1.10.10.10">
    <property type="entry name" value="Winged helix-like DNA-binding domain superfamily/Winged helix DNA-binding domain"/>
    <property type="match status" value="1"/>
</dbReference>
<dbReference type="SUPFAM" id="SSF46785">
    <property type="entry name" value="Winged helix' DNA-binding domain"/>
    <property type="match status" value="1"/>
</dbReference>
<keyword evidence="3" id="KW-0804">Transcription</keyword>
<dbReference type="EMBL" id="LVVY01000086">
    <property type="protein sequence ID" value="OAM77100.1"/>
    <property type="molecule type" value="Genomic_DNA"/>
</dbReference>
<keyword evidence="4" id="KW-0732">Signal</keyword>
<keyword evidence="7" id="KW-1185">Reference proteome</keyword>
<dbReference type="AlphaFoldDB" id="A0A178HXB5"/>
<dbReference type="CDD" id="cd00038">
    <property type="entry name" value="CAP_ED"/>
    <property type="match status" value="1"/>
</dbReference>
<dbReference type="InterPro" id="IPR018490">
    <property type="entry name" value="cNMP-bd_dom_sf"/>
</dbReference>
<evidence type="ECO:0000256" key="1">
    <source>
        <dbReference type="ARBA" id="ARBA00023015"/>
    </source>
</evidence>
<dbReference type="InterPro" id="IPR000595">
    <property type="entry name" value="cNMP-bd_dom"/>
</dbReference>
<dbReference type="Pfam" id="PF13545">
    <property type="entry name" value="HTH_Crp_2"/>
    <property type="match status" value="1"/>
</dbReference>
<organism evidence="6 7">
    <name type="scientific">Devosia elaeis</name>
    <dbReference type="NCBI Taxonomy" id="1770058"/>
    <lineage>
        <taxon>Bacteria</taxon>
        <taxon>Pseudomonadati</taxon>
        <taxon>Pseudomonadota</taxon>
        <taxon>Alphaproteobacteria</taxon>
        <taxon>Hyphomicrobiales</taxon>
        <taxon>Devosiaceae</taxon>
        <taxon>Devosia</taxon>
    </lineage>
</organism>
<dbReference type="RefSeq" id="WP_067456087.1">
    <property type="nucleotide sequence ID" value="NZ_LVVY01000086.1"/>
</dbReference>
<dbReference type="Pfam" id="PF00027">
    <property type="entry name" value="cNMP_binding"/>
    <property type="match status" value="1"/>
</dbReference>
<name>A0A178HXB5_9HYPH</name>
<dbReference type="PANTHER" id="PTHR24567">
    <property type="entry name" value="CRP FAMILY TRANSCRIPTIONAL REGULATORY PROTEIN"/>
    <property type="match status" value="1"/>
</dbReference>
<evidence type="ECO:0000256" key="3">
    <source>
        <dbReference type="ARBA" id="ARBA00023163"/>
    </source>
</evidence>
<keyword evidence="2" id="KW-0238">DNA-binding</keyword>
<feature type="chain" id="PRO_5008088292" description="HTH crp-type domain-containing protein" evidence="4">
    <location>
        <begin position="31"/>
        <end position="249"/>
    </location>
</feature>
<dbReference type="Proteomes" id="UP000078389">
    <property type="component" value="Unassembled WGS sequence"/>
</dbReference>
<dbReference type="STRING" id="1770058.A3840_10720"/>
<dbReference type="InterPro" id="IPR036388">
    <property type="entry name" value="WH-like_DNA-bd_sf"/>
</dbReference>
<dbReference type="InterPro" id="IPR012318">
    <property type="entry name" value="HTH_CRP"/>
</dbReference>
<evidence type="ECO:0000256" key="2">
    <source>
        <dbReference type="ARBA" id="ARBA00023125"/>
    </source>
</evidence>
<dbReference type="InterPro" id="IPR036390">
    <property type="entry name" value="WH_DNA-bd_sf"/>
</dbReference>
<evidence type="ECO:0000259" key="5">
    <source>
        <dbReference type="PROSITE" id="PS51063"/>
    </source>
</evidence>
<dbReference type="PROSITE" id="PS51063">
    <property type="entry name" value="HTH_CRP_2"/>
    <property type="match status" value="1"/>
</dbReference>
<sequence>MMMESTFSNSGKTWLRRLAAVVSLSSGAQAAILSSLTQTRHFRAREHIMRDGTRDGSVQVLLRGFAYRHRYRPDGTRQITAFLVPGDICDFGFLSHSAVSQNVIALPASSVGQLDLSQLAGMVEKHPEIMTGILRCAAIEQSTMQELLVSVGGRTALHRVAHMLCEMHYRLSKVDLVDAEGSFGFPLTQSELGDALGLSTVHINRKIQVLRREGLAIWRDKTITLPDPQALRALCSFDPTYLRAGVPAH</sequence>
<dbReference type="OrthoDB" id="7584044at2"/>
<evidence type="ECO:0000313" key="6">
    <source>
        <dbReference type="EMBL" id="OAM77100.1"/>
    </source>
</evidence>
<dbReference type="Gene3D" id="2.60.120.10">
    <property type="entry name" value="Jelly Rolls"/>
    <property type="match status" value="1"/>
</dbReference>
<gene>
    <name evidence="6" type="ORF">A3840_10720</name>
</gene>
<dbReference type="PANTHER" id="PTHR24567:SF68">
    <property type="entry name" value="DNA-BINDING TRANSCRIPTIONAL DUAL REGULATOR CRP"/>
    <property type="match status" value="1"/>
</dbReference>